<dbReference type="RefSeq" id="WP_191772279.1">
    <property type="nucleotide sequence ID" value="NZ_JACYFU010000001.1"/>
</dbReference>
<reference evidence="1" key="1">
    <citation type="submission" date="2020-09" db="EMBL/GenBank/DDBJ databases">
        <title>Genome seq and assembly of Devosia sp.</title>
        <authorList>
            <person name="Chhetri G."/>
        </authorList>
    </citation>
    <scope>NUCLEOTIDE SEQUENCE</scope>
    <source>
        <strain evidence="1">PTR5</strain>
    </source>
</reference>
<gene>
    <name evidence="1" type="ORF">IC608_01580</name>
</gene>
<name>A0A927FRL4_9HYPH</name>
<dbReference type="Proteomes" id="UP000654108">
    <property type="component" value="Unassembled WGS sequence"/>
</dbReference>
<protein>
    <submittedName>
        <fullName evidence="1">Uncharacterized protein</fullName>
    </submittedName>
</protein>
<sequence>MQIDRRITNGLAWAGAALVVAIPVADYVSGTLMGPGAPQLALVQEEKAPVPATRPVDLVAAKPAPQAPAAEPAVVAKPEVVEAAATTPPATQAGDAVDAYLQSGKPLPSYISDGGAATQPTKPAANPAAPVQTASVPAAPAVETTRPAVESAPVEVASVTPQHIAPVPMPLSMRPKSVSAIPVAVAQPQPSYGQDAPLIIDQPEPVITADDLDDWESGPLSDFLARRDGGRQAQAAPDNNYDANGFFLDEGPNSSARFQRFPPGYRDNDVIYLAR</sequence>
<comment type="caution">
    <text evidence="1">The sequence shown here is derived from an EMBL/GenBank/DDBJ whole genome shotgun (WGS) entry which is preliminary data.</text>
</comment>
<dbReference type="EMBL" id="JACYFU010000001">
    <property type="protein sequence ID" value="MBD8064167.1"/>
    <property type="molecule type" value="Genomic_DNA"/>
</dbReference>
<evidence type="ECO:0000313" key="1">
    <source>
        <dbReference type="EMBL" id="MBD8064167.1"/>
    </source>
</evidence>
<dbReference type="AlphaFoldDB" id="A0A927FRL4"/>
<keyword evidence="2" id="KW-1185">Reference proteome</keyword>
<organism evidence="1 2">
    <name type="scientific">Devosia oryzisoli</name>
    <dbReference type="NCBI Taxonomy" id="2774138"/>
    <lineage>
        <taxon>Bacteria</taxon>
        <taxon>Pseudomonadati</taxon>
        <taxon>Pseudomonadota</taxon>
        <taxon>Alphaproteobacteria</taxon>
        <taxon>Hyphomicrobiales</taxon>
        <taxon>Devosiaceae</taxon>
        <taxon>Devosia</taxon>
    </lineage>
</organism>
<evidence type="ECO:0000313" key="2">
    <source>
        <dbReference type="Proteomes" id="UP000654108"/>
    </source>
</evidence>
<proteinExistence type="predicted"/>
<accession>A0A927FRL4</accession>